<protein>
    <recommendedName>
        <fullName evidence="1">Lon N-terminal domain-containing protein</fullName>
    </recommendedName>
</protein>
<evidence type="ECO:0000313" key="3">
    <source>
        <dbReference type="Proteomes" id="UP000614216"/>
    </source>
</evidence>
<dbReference type="InterPro" id="IPR015947">
    <property type="entry name" value="PUA-like_sf"/>
</dbReference>
<name>A0A937FVZ2_9BACT</name>
<dbReference type="InterPro" id="IPR003111">
    <property type="entry name" value="Lon_prtase_N"/>
</dbReference>
<dbReference type="Pfam" id="PF02190">
    <property type="entry name" value="LON_substr_bdg"/>
    <property type="match status" value="1"/>
</dbReference>
<sequence length="196" mass="23302">MEQLVEIPVFPLSILPLPNELIPLHIFEFKYRQLLKDVEEKDVRFGIYYTHGLNTDRVGALMRLEGILKRYDTGESDIVTKCVDTFLLTRYYNQWLPNPYPGGRVYMLNANENKQVSEGFSEEFKSFMALKKIKDVGADFNIHDIANELNLDIGDRLKYLKLLTEDKRESFLRERLKYQKFILEQEKRHRNNFFLN</sequence>
<dbReference type="Gene3D" id="2.30.130.40">
    <property type="entry name" value="LON domain-like"/>
    <property type="match status" value="1"/>
</dbReference>
<reference evidence="2" key="1">
    <citation type="submission" date="2021-01" db="EMBL/GenBank/DDBJ databases">
        <title>Fulvivirga kasyanovii gen. nov., sp nov., a novel member of the phylum Bacteroidetes isolated from seawater in a mussel farm.</title>
        <authorList>
            <person name="Zhao L.-H."/>
            <person name="Wang Z.-J."/>
        </authorList>
    </citation>
    <scope>NUCLEOTIDE SEQUENCE</scope>
    <source>
        <strain evidence="2">29W222</strain>
    </source>
</reference>
<accession>A0A937FVZ2</accession>
<proteinExistence type="predicted"/>
<gene>
    <name evidence="2" type="ORF">JMN32_03260</name>
</gene>
<dbReference type="SUPFAM" id="SSF88697">
    <property type="entry name" value="PUA domain-like"/>
    <property type="match status" value="1"/>
</dbReference>
<dbReference type="Proteomes" id="UP000614216">
    <property type="component" value="Unassembled WGS sequence"/>
</dbReference>
<evidence type="ECO:0000259" key="1">
    <source>
        <dbReference type="Pfam" id="PF02190"/>
    </source>
</evidence>
<dbReference type="InterPro" id="IPR046336">
    <property type="entry name" value="Lon_prtase_N_sf"/>
</dbReference>
<keyword evidence="3" id="KW-1185">Reference proteome</keyword>
<dbReference type="EMBL" id="JAEUGD010000004">
    <property type="protein sequence ID" value="MBL6445311.1"/>
    <property type="molecule type" value="Genomic_DNA"/>
</dbReference>
<feature type="domain" description="Lon N-terminal" evidence="1">
    <location>
        <begin position="6"/>
        <end position="128"/>
    </location>
</feature>
<comment type="caution">
    <text evidence="2">The sequence shown here is derived from an EMBL/GenBank/DDBJ whole genome shotgun (WGS) entry which is preliminary data.</text>
</comment>
<organism evidence="2 3">
    <name type="scientific">Fulvivirga marina</name>
    <dbReference type="NCBI Taxonomy" id="2494733"/>
    <lineage>
        <taxon>Bacteria</taxon>
        <taxon>Pseudomonadati</taxon>
        <taxon>Bacteroidota</taxon>
        <taxon>Cytophagia</taxon>
        <taxon>Cytophagales</taxon>
        <taxon>Fulvivirgaceae</taxon>
        <taxon>Fulvivirga</taxon>
    </lineage>
</organism>
<dbReference type="RefSeq" id="WP_202854844.1">
    <property type="nucleotide sequence ID" value="NZ_JAEUGD010000004.1"/>
</dbReference>
<evidence type="ECO:0000313" key="2">
    <source>
        <dbReference type="EMBL" id="MBL6445311.1"/>
    </source>
</evidence>
<dbReference type="AlphaFoldDB" id="A0A937FVZ2"/>